<proteinExistence type="predicted"/>
<evidence type="ECO:0000313" key="3">
    <source>
        <dbReference type="Proteomes" id="UP000318053"/>
    </source>
</evidence>
<reference evidence="2 3" key="1">
    <citation type="submission" date="2019-02" db="EMBL/GenBank/DDBJ databases">
        <title>Deep-cultivation of Planctomycetes and their phenomic and genomic characterization uncovers novel biology.</title>
        <authorList>
            <person name="Wiegand S."/>
            <person name="Jogler M."/>
            <person name="Boedeker C."/>
            <person name="Pinto D."/>
            <person name="Vollmers J."/>
            <person name="Rivas-Marin E."/>
            <person name="Kohn T."/>
            <person name="Peeters S.H."/>
            <person name="Heuer A."/>
            <person name="Rast P."/>
            <person name="Oberbeckmann S."/>
            <person name="Bunk B."/>
            <person name="Jeske O."/>
            <person name="Meyerdierks A."/>
            <person name="Storesund J.E."/>
            <person name="Kallscheuer N."/>
            <person name="Luecker S."/>
            <person name="Lage O.M."/>
            <person name="Pohl T."/>
            <person name="Merkel B.J."/>
            <person name="Hornburger P."/>
            <person name="Mueller R.-W."/>
            <person name="Bruemmer F."/>
            <person name="Labrenz M."/>
            <person name="Spormann A.M."/>
            <person name="Op Den Camp H."/>
            <person name="Overmann J."/>
            <person name="Amann R."/>
            <person name="Jetten M.S.M."/>
            <person name="Mascher T."/>
            <person name="Medema M.H."/>
            <person name="Devos D.P."/>
            <person name="Kaster A.-K."/>
            <person name="Ovreas L."/>
            <person name="Rohde M."/>
            <person name="Galperin M.Y."/>
            <person name="Jogler C."/>
        </authorList>
    </citation>
    <scope>NUCLEOTIDE SEQUENCE [LARGE SCALE GENOMIC DNA]</scope>
    <source>
        <strain evidence="2 3">CA85</strain>
    </source>
</reference>
<dbReference type="EMBL" id="SJPK01000005">
    <property type="protein sequence ID" value="TWT66435.1"/>
    <property type="molecule type" value="Genomic_DNA"/>
</dbReference>
<dbReference type="InterPro" id="IPR038717">
    <property type="entry name" value="Tc1-like_DDE_dom"/>
</dbReference>
<dbReference type="Pfam" id="PF13358">
    <property type="entry name" value="DDE_3"/>
    <property type="match status" value="1"/>
</dbReference>
<gene>
    <name evidence="2" type="ORF">CA85_25300</name>
</gene>
<accession>A0A5C5XX11</accession>
<keyword evidence="3" id="KW-1185">Reference proteome</keyword>
<feature type="domain" description="Tc1-like transposase DDE" evidence="1">
    <location>
        <begin position="146"/>
        <end position="222"/>
    </location>
</feature>
<evidence type="ECO:0000259" key="1">
    <source>
        <dbReference type="Pfam" id="PF13358"/>
    </source>
</evidence>
<dbReference type="Proteomes" id="UP000318053">
    <property type="component" value="Unassembled WGS sequence"/>
</dbReference>
<dbReference type="AlphaFoldDB" id="A0A5C5XX11"/>
<evidence type="ECO:0000313" key="2">
    <source>
        <dbReference type="EMBL" id="TWT66435.1"/>
    </source>
</evidence>
<organism evidence="2 3">
    <name type="scientific">Allorhodopirellula solitaria</name>
    <dbReference type="NCBI Taxonomy" id="2527987"/>
    <lineage>
        <taxon>Bacteria</taxon>
        <taxon>Pseudomonadati</taxon>
        <taxon>Planctomycetota</taxon>
        <taxon>Planctomycetia</taxon>
        <taxon>Pirellulales</taxon>
        <taxon>Pirellulaceae</taxon>
        <taxon>Allorhodopirellula</taxon>
    </lineage>
</organism>
<name>A0A5C5XX11_9BACT</name>
<protein>
    <recommendedName>
        <fullName evidence="1">Tc1-like transposase DDE domain-containing protein</fullName>
    </recommendedName>
</protein>
<comment type="caution">
    <text evidence="2">The sequence shown here is derived from an EMBL/GenBank/DDBJ whole genome shotgun (WGS) entry which is preliminary data.</text>
</comment>
<sequence>MPLDWLLRGRGASNWKTVGLPVTKSELARLPGASTTESAISCAKKGLIRRKRAPEVFKAWLPYRRIYLWDVIINVRLALAGETEPSSAEVLAWQGISRSPAFPCKSGTPMVLSVPGERLFVREAFLNDHWILEPCLKKPSAVLCARFRRMNQVIVVCDNLNTHTNGAFYEVFEPDRARSLVRRLEFHYTPKDGSWLNIAENELSSMTRQCVAGRRIGDIATLESETSAWACDANKRQRGVDWQMKIDDARTKLTSIYPKIKL</sequence>